<evidence type="ECO:0000313" key="2">
    <source>
        <dbReference type="EMBL" id="KAF2797642.1"/>
    </source>
</evidence>
<accession>A0A6A6XMT3</accession>
<keyword evidence="3" id="KW-1185">Reference proteome</keyword>
<feature type="compositionally biased region" description="Polar residues" evidence="1">
    <location>
        <begin position="399"/>
        <end position="424"/>
    </location>
</feature>
<feature type="region of interest" description="Disordered" evidence="1">
    <location>
        <begin position="1"/>
        <end position="41"/>
    </location>
</feature>
<feature type="compositionally biased region" description="Pro residues" evidence="1">
    <location>
        <begin position="431"/>
        <end position="445"/>
    </location>
</feature>
<dbReference type="AlphaFoldDB" id="A0A6A6XMT3"/>
<feature type="compositionally biased region" description="Basic residues" evidence="1">
    <location>
        <begin position="297"/>
        <end position="307"/>
    </location>
</feature>
<dbReference type="EMBL" id="MU001802">
    <property type="protein sequence ID" value="KAF2797642.1"/>
    <property type="molecule type" value="Genomic_DNA"/>
</dbReference>
<proteinExistence type="predicted"/>
<sequence length="580" mass="63053">MASADDLTTFNNMLSASRRRSSSISPSDSPSPGRPMRRSIFGTFAENVDNYSDVASSHPSRTRRKSFAGFFRKPLRGEGCSKMSNDGNSRHDQFEDTLSSSSPGEITPPSDHESGRRRSSRFSSISSVGSAIRKGLNKIARRKDSTLSDTCPTTLAGCGVGLAGAQDEFRQKREDVYHYTTTLEPLAQAGLLRFENMSVDDLLHSPAGPSTYYSTARYLHRECALQKSTPYSYRPRGDAINWILDNPRIPTPFTNAEAGADPYQWHRLSGHSPGPVARRARPSRRYSIQQLPNFLRTKPRGGRRKGKVSTSSSNGSSHGAAKKRGASCAPPVTSSTFPIFKPNVFRPVSDLQLSFNSNDIGVLPTIDSASIDNAFEVPRATYNTDSPTSSMVPLHKVPTINNPNADTSSSSSDQSLQHTPPSCNSSLGPLRPSPPSSTIVLPPPSMTPIPLPSSIPATPFILPSTPLPQLPTPILLPPIHPLSTRNLIYTHSAPNLLPVSGVTSSPANSIGTAADSLSSRSELHLRRTYNLSNTLEHIGVEEDERFKHELDGERGCCSRNCKGVACCWTRGRSRTRRGDM</sequence>
<feature type="compositionally biased region" description="Polar residues" evidence="1">
    <location>
        <begin position="1"/>
        <end position="14"/>
    </location>
</feature>
<evidence type="ECO:0000256" key="1">
    <source>
        <dbReference type="SAM" id="MobiDB-lite"/>
    </source>
</evidence>
<protein>
    <submittedName>
        <fullName evidence="2">Uncharacterized protein</fullName>
    </submittedName>
</protein>
<feature type="region of interest" description="Disordered" evidence="1">
    <location>
        <begin position="382"/>
        <end position="445"/>
    </location>
</feature>
<reference evidence="2" key="1">
    <citation type="journal article" date="2020" name="Stud. Mycol.">
        <title>101 Dothideomycetes genomes: a test case for predicting lifestyles and emergence of pathogens.</title>
        <authorList>
            <person name="Haridas S."/>
            <person name="Albert R."/>
            <person name="Binder M."/>
            <person name="Bloem J."/>
            <person name="Labutti K."/>
            <person name="Salamov A."/>
            <person name="Andreopoulos B."/>
            <person name="Baker S."/>
            <person name="Barry K."/>
            <person name="Bills G."/>
            <person name="Bluhm B."/>
            <person name="Cannon C."/>
            <person name="Castanera R."/>
            <person name="Culley D."/>
            <person name="Daum C."/>
            <person name="Ezra D."/>
            <person name="Gonzalez J."/>
            <person name="Henrissat B."/>
            <person name="Kuo A."/>
            <person name="Liang C."/>
            <person name="Lipzen A."/>
            <person name="Lutzoni F."/>
            <person name="Magnuson J."/>
            <person name="Mondo S."/>
            <person name="Nolan M."/>
            <person name="Ohm R."/>
            <person name="Pangilinan J."/>
            <person name="Park H.-J."/>
            <person name="Ramirez L."/>
            <person name="Alfaro M."/>
            <person name="Sun H."/>
            <person name="Tritt A."/>
            <person name="Yoshinaga Y."/>
            <person name="Zwiers L.-H."/>
            <person name="Turgeon B."/>
            <person name="Goodwin S."/>
            <person name="Spatafora J."/>
            <person name="Crous P."/>
            <person name="Grigoriev I."/>
        </authorList>
    </citation>
    <scope>NUCLEOTIDE SEQUENCE</scope>
    <source>
        <strain evidence="2">CBS 109.77</strain>
    </source>
</reference>
<evidence type="ECO:0000313" key="3">
    <source>
        <dbReference type="Proteomes" id="UP000799757"/>
    </source>
</evidence>
<feature type="region of interest" description="Disordered" evidence="1">
    <location>
        <begin position="78"/>
        <end position="126"/>
    </location>
</feature>
<feature type="compositionally biased region" description="Polar residues" evidence="1">
    <location>
        <begin position="382"/>
        <end position="391"/>
    </location>
</feature>
<feature type="compositionally biased region" description="Low complexity" evidence="1">
    <location>
        <begin position="22"/>
        <end position="31"/>
    </location>
</feature>
<feature type="region of interest" description="Disordered" evidence="1">
    <location>
        <begin position="264"/>
        <end position="332"/>
    </location>
</feature>
<dbReference type="Proteomes" id="UP000799757">
    <property type="component" value="Unassembled WGS sequence"/>
</dbReference>
<name>A0A6A6XMT3_9PLEO</name>
<organism evidence="2 3">
    <name type="scientific">Melanomma pulvis-pyrius CBS 109.77</name>
    <dbReference type="NCBI Taxonomy" id="1314802"/>
    <lineage>
        <taxon>Eukaryota</taxon>
        <taxon>Fungi</taxon>
        <taxon>Dikarya</taxon>
        <taxon>Ascomycota</taxon>
        <taxon>Pezizomycotina</taxon>
        <taxon>Dothideomycetes</taxon>
        <taxon>Pleosporomycetidae</taxon>
        <taxon>Pleosporales</taxon>
        <taxon>Melanommataceae</taxon>
        <taxon>Melanomma</taxon>
    </lineage>
</organism>
<gene>
    <name evidence="2" type="ORF">K505DRAFT_358260</name>
</gene>